<dbReference type="Proteomes" id="UP001500363">
    <property type="component" value="Unassembled WGS sequence"/>
</dbReference>
<gene>
    <name evidence="1" type="ORF">GCM10009741_15920</name>
</gene>
<comment type="caution">
    <text evidence="1">The sequence shown here is derived from an EMBL/GenBank/DDBJ whole genome shotgun (WGS) entry which is preliminary data.</text>
</comment>
<protein>
    <recommendedName>
        <fullName evidence="3">Sigma-70-like protein</fullName>
    </recommendedName>
</protein>
<dbReference type="RefSeq" id="WP_344171492.1">
    <property type="nucleotide sequence ID" value="NZ_BAAANC010000001.1"/>
</dbReference>
<proteinExistence type="predicted"/>
<reference evidence="1 2" key="1">
    <citation type="journal article" date="2019" name="Int. J. Syst. Evol. Microbiol.">
        <title>The Global Catalogue of Microorganisms (GCM) 10K type strain sequencing project: providing services to taxonomists for standard genome sequencing and annotation.</title>
        <authorList>
            <consortium name="The Broad Institute Genomics Platform"/>
            <consortium name="The Broad Institute Genome Sequencing Center for Infectious Disease"/>
            <person name="Wu L."/>
            <person name="Ma J."/>
        </authorList>
    </citation>
    <scope>NUCLEOTIDE SEQUENCE [LARGE SCALE GENOMIC DNA]</scope>
    <source>
        <strain evidence="1 2">JCM 14303</strain>
    </source>
</reference>
<evidence type="ECO:0000313" key="2">
    <source>
        <dbReference type="Proteomes" id="UP001500363"/>
    </source>
</evidence>
<accession>A0ABN2AGV1</accession>
<evidence type="ECO:0000313" key="1">
    <source>
        <dbReference type="EMBL" id="GAA1517409.1"/>
    </source>
</evidence>
<name>A0ABN2AGV1_9ACTN</name>
<evidence type="ECO:0008006" key="3">
    <source>
        <dbReference type="Google" id="ProtNLM"/>
    </source>
</evidence>
<dbReference type="EMBL" id="BAAANC010000001">
    <property type="protein sequence ID" value="GAA1517409.1"/>
    <property type="molecule type" value="Genomic_DNA"/>
</dbReference>
<sequence>MNVPSQSEIFMISGEERRLVPDGPAIVDSTGHRRDVPPKALEALHYVETALREGYAVQVSLLRHELPLREAALAVDLPEEELRASLPSAGVPIGPDDSDEWVQLDQVLQLQRRVRASRREAEIEAYEEELEADKW</sequence>
<organism evidence="1 2">
    <name type="scientific">Kribbella lupini</name>
    <dbReference type="NCBI Taxonomy" id="291602"/>
    <lineage>
        <taxon>Bacteria</taxon>
        <taxon>Bacillati</taxon>
        <taxon>Actinomycetota</taxon>
        <taxon>Actinomycetes</taxon>
        <taxon>Propionibacteriales</taxon>
        <taxon>Kribbellaceae</taxon>
        <taxon>Kribbella</taxon>
    </lineage>
</organism>
<keyword evidence="2" id="KW-1185">Reference proteome</keyword>